<evidence type="ECO:0000313" key="4">
    <source>
        <dbReference type="EMBL" id="MEU0154121.1"/>
    </source>
</evidence>
<name>A0ABV2VRB9_9ACTN</name>
<dbReference type="InterPro" id="IPR036188">
    <property type="entry name" value="FAD/NAD-bd_sf"/>
</dbReference>
<keyword evidence="2 4" id="KW-0503">Monooxygenase</keyword>
<dbReference type="Pfam" id="PF01494">
    <property type="entry name" value="FAD_binding_3"/>
    <property type="match status" value="1"/>
</dbReference>
<reference evidence="4 5" key="1">
    <citation type="submission" date="2024-06" db="EMBL/GenBank/DDBJ databases">
        <title>The Natural Products Discovery Center: Release of the First 8490 Sequenced Strains for Exploring Actinobacteria Biosynthetic Diversity.</title>
        <authorList>
            <person name="Kalkreuter E."/>
            <person name="Kautsar S.A."/>
            <person name="Yang D."/>
            <person name="Bader C.D."/>
            <person name="Teijaro C.N."/>
            <person name="Fluegel L."/>
            <person name="Davis C.M."/>
            <person name="Simpson J.R."/>
            <person name="Lauterbach L."/>
            <person name="Steele A.D."/>
            <person name="Gui C."/>
            <person name="Meng S."/>
            <person name="Li G."/>
            <person name="Viehrig K."/>
            <person name="Ye F."/>
            <person name="Su P."/>
            <person name="Kiefer A.F."/>
            <person name="Nichols A."/>
            <person name="Cepeda A.J."/>
            <person name="Yan W."/>
            <person name="Fan B."/>
            <person name="Jiang Y."/>
            <person name="Adhikari A."/>
            <person name="Zheng C.-J."/>
            <person name="Schuster L."/>
            <person name="Cowan T.M."/>
            <person name="Smanski M.J."/>
            <person name="Chevrette M.G."/>
            <person name="De Carvalho L.P.S."/>
            <person name="Shen B."/>
        </authorList>
    </citation>
    <scope>NUCLEOTIDE SEQUENCE [LARGE SCALE GENOMIC DNA]</scope>
    <source>
        <strain evidence="4 5">NPDC006286</strain>
    </source>
</reference>
<evidence type="ECO:0000313" key="5">
    <source>
        <dbReference type="Proteomes" id="UP001550348"/>
    </source>
</evidence>
<protein>
    <submittedName>
        <fullName evidence="4">FAD-dependent monooxygenase</fullName>
    </submittedName>
</protein>
<gene>
    <name evidence="4" type="ORF">ABZ071_19730</name>
</gene>
<sequence length="378" mass="40382">MTTRRALVVGGGPAGLATALALRDAGWDAVVLERSADVAPSGVALTLWPNALSALAAVGADKPVRAAGCPADGNQIRAADGRILDDVPGPLMAERFGGRGLALLRADLVEALRAQLSPGMLRTGARCVGWTEAGDRVRATLADGGTEEGDLLVGADGLRSTIRRQLLGGGADPLRYAGYPVWRGIARYDLGAAPGLLTMGRAAQFGLFPLPEGRAYWFATMPLRRGWGEQLPRRVWSARFDGWHAPIPQVLAATPDEDILVTDIYDRAPVPRWSAGRVVLVGDAAHPSTPNLGQGTCQALEDAVVLGRCLRDHDVAGALPRYEAARRSRADGLTRQARMLGRVGQWSNPVACWIREQMIRRAPAGPRLRQMAQMFAFE</sequence>
<evidence type="ECO:0000259" key="3">
    <source>
        <dbReference type="Pfam" id="PF01494"/>
    </source>
</evidence>
<evidence type="ECO:0000256" key="1">
    <source>
        <dbReference type="ARBA" id="ARBA00023002"/>
    </source>
</evidence>
<comment type="caution">
    <text evidence="4">The sequence shown here is derived from an EMBL/GenBank/DDBJ whole genome shotgun (WGS) entry which is preliminary data.</text>
</comment>
<proteinExistence type="predicted"/>
<dbReference type="RefSeq" id="WP_355665846.1">
    <property type="nucleotide sequence ID" value="NZ_JBEXRX010000060.1"/>
</dbReference>
<dbReference type="SUPFAM" id="SSF51905">
    <property type="entry name" value="FAD/NAD(P)-binding domain"/>
    <property type="match status" value="1"/>
</dbReference>
<keyword evidence="5" id="KW-1185">Reference proteome</keyword>
<dbReference type="InterPro" id="IPR002938">
    <property type="entry name" value="FAD-bd"/>
</dbReference>
<dbReference type="PANTHER" id="PTHR13789">
    <property type="entry name" value="MONOOXYGENASE"/>
    <property type="match status" value="1"/>
</dbReference>
<dbReference type="PRINTS" id="PR00420">
    <property type="entry name" value="RNGMNOXGNASE"/>
</dbReference>
<dbReference type="Proteomes" id="UP001550348">
    <property type="component" value="Unassembled WGS sequence"/>
</dbReference>
<dbReference type="EMBL" id="JBEXRX010000060">
    <property type="protein sequence ID" value="MEU0154121.1"/>
    <property type="molecule type" value="Genomic_DNA"/>
</dbReference>
<dbReference type="PANTHER" id="PTHR13789:SF309">
    <property type="entry name" value="PUTATIVE (AFU_ORTHOLOGUE AFUA_6G14510)-RELATED"/>
    <property type="match status" value="1"/>
</dbReference>
<evidence type="ECO:0000256" key="2">
    <source>
        <dbReference type="ARBA" id="ARBA00023033"/>
    </source>
</evidence>
<accession>A0ABV2VRB9</accession>
<keyword evidence="1" id="KW-0560">Oxidoreductase</keyword>
<organism evidence="4 5">
    <name type="scientific">Micromonospora fulviviridis</name>
    <dbReference type="NCBI Taxonomy" id="47860"/>
    <lineage>
        <taxon>Bacteria</taxon>
        <taxon>Bacillati</taxon>
        <taxon>Actinomycetota</taxon>
        <taxon>Actinomycetes</taxon>
        <taxon>Micromonosporales</taxon>
        <taxon>Micromonosporaceae</taxon>
        <taxon>Micromonospora</taxon>
    </lineage>
</organism>
<dbReference type="InterPro" id="IPR050493">
    <property type="entry name" value="FAD-dep_Monooxygenase_BioMet"/>
</dbReference>
<dbReference type="Gene3D" id="3.50.50.60">
    <property type="entry name" value="FAD/NAD(P)-binding domain"/>
    <property type="match status" value="1"/>
</dbReference>
<feature type="domain" description="FAD-binding" evidence="3">
    <location>
        <begin position="6"/>
        <end position="336"/>
    </location>
</feature>
<dbReference type="GO" id="GO:0004497">
    <property type="term" value="F:monooxygenase activity"/>
    <property type="evidence" value="ECO:0007669"/>
    <property type="project" value="UniProtKB-KW"/>
</dbReference>